<evidence type="ECO:0000256" key="2">
    <source>
        <dbReference type="ARBA" id="ARBA00023125"/>
    </source>
</evidence>
<keyword evidence="3" id="KW-0804">Transcription</keyword>
<dbReference type="PROSITE" id="PS50949">
    <property type="entry name" value="HTH_GNTR"/>
    <property type="match status" value="1"/>
</dbReference>
<dbReference type="Proteomes" id="UP000664122">
    <property type="component" value="Unassembled WGS sequence"/>
</dbReference>
<dbReference type="SMART" id="SM00895">
    <property type="entry name" value="FCD"/>
    <property type="match status" value="1"/>
</dbReference>
<organism evidence="5 6">
    <name type="scientific">Jiella flava</name>
    <dbReference type="NCBI Taxonomy" id="2816857"/>
    <lineage>
        <taxon>Bacteria</taxon>
        <taxon>Pseudomonadati</taxon>
        <taxon>Pseudomonadota</taxon>
        <taxon>Alphaproteobacteria</taxon>
        <taxon>Hyphomicrobiales</taxon>
        <taxon>Aurantimonadaceae</taxon>
        <taxon>Jiella</taxon>
    </lineage>
</organism>
<dbReference type="SUPFAM" id="SSF46785">
    <property type="entry name" value="Winged helix' DNA-binding domain"/>
    <property type="match status" value="1"/>
</dbReference>
<comment type="caution">
    <text evidence="5">The sequence shown here is derived from an EMBL/GenBank/DDBJ whole genome shotgun (WGS) entry which is preliminary data.</text>
</comment>
<dbReference type="PANTHER" id="PTHR43537">
    <property type="entry name" value="TRANSCRIPTIONAL REGULATOR, GNTR FAMILY"/>
    <property type="match status" value="1"/>
</dbReference>
<reference evidence="5" key="1">
    <citation type="submission" date="2021-03" db="EMBL/GenBank/DDBJ databases">
        <title>Whole genome sequence of Jiella sp. CQZ9-1.</title>
        <authorList>
            <person name="Tuo L."/>
        </authorList>
    </citation>
    <scope>NUCLEOTIDE SEQUENCE</scope>
    <source>
        <strain evidence="5">CQZ9-1</strain>
    </source>
</reference>
<sequence length="223" mass="24783">MAKVEARTGDGKNQRMAAYDRFVDALRSGTLTLGQMITQRELAADLELSVGALRELLPLLESEGLIQVLNQRGILLPAIDLKMIRETFQFRLALEREAASTAVETMPDETIEALRSAHRTMMDEIRRDSSETVLVRAEGIDRAMHAALIASTGNGLLQRIYETNETRMRLINLYRHALTAQATLDAFADHLAVIEALGKRDRAGAMAAIERHIHNARNRAVAL</sequence>
<dbReference type="Gene3D" id="1.20.120.530">
    <property type="entry name" value="GntR ligand-binding domain-like"/>
    <property type="match status" value="1"/>
</dbReference>
<dbReference type="InterPro" id="IPR036388">
    <property type="entry name" value="WH-like_DNA-bd_sf"/>
</dbReference>
<evidence type="ECO:0000313" key="6">
    <source>
        <dbReference type="Proteomes" id="UP000664122"/>
    </source>
</evidence>
<name>A0A939JWI5_9HYPH</name>
<dbReference type="Pfam" id="PF00392">
    <property type="entry name" value="GntR"/>
    <property type="match status" value="1"/>
</dbReference>
<dbReference type="AlphaFoldDB" id="A0A939JWI5"/>
<protein>
    <submittedName>
        <fullName evidence="5">GntR family transcriptional regulator</fullName>
    </submittedName>
</protein>
<dbReference type="InterPro" id="IPR008920">
    <property type="entry name" value="TF_FadR/GntR_C"/>
</dbReference>
<keyword evidence="6" id="KW-1185">Reference proteome</keyword>
<dbReference type="InterPro" id="IPR036390">
    <property type="entry name" value="WH_DNA-bd_sf"/>
</dbReference>
<dbReference type="SUPFAM" id="SSF48008">
    <property type="entry name" value="GntR ligand-binding domain-like"/>
    <property type="match status" value="1"/>
</dbReference>
<accession>A0A939JWI5</accession>
<dbReference type="InterPro" id="IPR000524">
    <property type="entry name" value="Tscrpt_reg_HTH_GntR"/>
</dbReference>
<dbReference type="Pfam" id="PF07729">
    <property type="entry name" value="FCD"/>
    <property type="match status" value="1"/>
</dbReference>
<dbReference type="EMBL" id="JAFMPP010000008">
    <property type="protein sequence ID" value="MBO0663082.1"/>
    <property type="molecule type" value="Genomic_DNA"/>
</dbReference>
<dbReference type="Gene3D" id="1.10.10.10">
    <property type="entry name" value="Winged helix-like DNA-binding domain superfamily/Winged helix DNA-binding domain"/>
    <property type="match status" value="1"/>
</dbReference>
<dbReference type="SMART" id="SM00345">
    <property type="entry name" value="HTH_GNTR"/>
    <property type="match status" value="1"/>
</dbReference>
<evidence type="ECO:0000256" key="1">
    <source>
        <dbReference type="ARBA" id="ARBA00023015"/>
    </source>
</evidence>
<dbReference type="GO" id="GO:0003700">
    <property type="term" value="F:DNA-binding transcription factor activity"/>
    <property type="evidence" value="ECO:0007669"/>
    <property type="project" value="InterPro"/>
</dbReference>
<dbReference type="PANTHER" id="PTHR43537:SF24">
    <property type="entry name" value="GLUCONATE OPERON TRANSCRIPTIONAL REPRESSOR"/>
    <property type="match status" value="1"/>
</dbReference>
<gene>
    <name evidence="5" type="ORF">J1C48_10880</name>
</gene>
<keyword evidence="2" id="KW-0238">DNA-binding</keyword>
<keyword evidence="1" id="KW-0805">Transcription regulation</keyword>
<dbReference type="GO" id="GO:0003677">
    <property type="term" value="F:DNA binding"/>
    <property type="evidence" value="ECO:0007669"/>
    <property type="project" value="UniProtKB-KW"/>
</dbReference>
<feature type="domain" description="HTH gntR-type" evidence="4">
    <location>
        <begin position="12"/>
        <end position="79"/>
    </location>
</feature>
<evidence type="ECO:0000313" key="5">
    <source>
        <dbReference type="EMBL" id="MBO0663082.1"/>
    </source>
</evidence>
<evidence type="ECO:0000256" key="3">
    <source>
        <dbReference type="ARBA" id="ARBA00023163"/>
    </source>
</evidence>
<proteinExistence type="predicted"/>
<evidence type="ECO:0000259" key="4">
    <source>
        <dbReference type="PROSITE" id="PS50949"/>
    </source>
</evidence>
<dbReference type="InterPro" id="IPR011711">
    <property type="entry name" value="GntR_C"/>
</dbReference>
<dbReference type="RefSeq" id="WP_207257866.1">
    <property type="nucleotide sequence ID" value="NZ_JAFMPP010000008.1"/>
</dbReference>